<dbReference type="GO" id="GO:0007155">
    <property type="term" value="P:cell adhesion"/>
    <property type="evidence" value="ECO:0007669"/>
    <property type="project" value="TreeGrafter"/>
</dbReference>
<gene>
    <name evidence="2" type="ORF">NQ315_000214</name>
</gene>
<accession>A0AAV8VR79</accession>
<evidence type="ECO:0000259" key="1">
    <source>
        <dbReference type="PROSITE" id="PS50213"/>
    </source>
</evidence>
<dbReference type="GO" id="GO:0050839">
    <property type="term" value="F:cell adhesion molecule binding"/>
    <property type="evidence" value="ECO:0007669"/>
    <property type="project" value="TreeGrafter"/>
</dbReference>
<feature type="domain" description="FAS1" evidence="1">
    <location>
        <begin position="212"/>
        <end position="349"/>
    </location>
</feature>
<organism evidence="2 3">
    <name type="scientific">Exocentrus adspersus</name>
    <dbReference type="NCBI Taxonomy" id="1586481"/>
    <lineage>
        <taxon>Eukaryota</taxon>
        <taxon>Metazoa</taxon>
        <taxon>Ecdysozoa</taxon>
        <taxon>Arthropoda</taxon>
        <taxon>Hexapoda</taxon>
        <taxon>Insecta</taxon>
        <taxon>Pterygota</taxon>
        <taxon>Neoptera</taxon>
        <taxon>Endopterygota</taxon>
        <taxon>Coleoptera</taxon>
        <taxon>Polyphaga</taxon>
        <taxon>Cucujiformia</taxon>
        <taxon>Chrysomeloidea</taxon>
        <taxon>Cerambycidae</taxon>
        <taxon>Lamiinae</taxon>
        <taxon>Acanthocinini</taxon>
        <taxon>Exocentrus</taxon>
    </lineage>
</organism>
<reference evidence="2 3" key="1">
    <citation type="journal article" date="2023" name="Insect Mol. Biol.">
        <title>Genome sequencing provides insights into the evolution of gene families encoding plant cell wall-degrading enzymes in longhorned beetles.</title>
        <authorList>
            <person name="Shin N.R."/>
            <person name="Okamura Y."/>
            <person name="Kirsch R."/>
            <person name="Pauchet Y."/>
        </authorList>
    </citation>
    <scope>NUCLEOTIDE SEQUENCE [LARGE SCALE GENOMIC DNA]</scope>
    <source>
        <strain evidence="2">EAD_L_NR</strain>
    </source>
</reference>
<dbReference type="EMBL" id="JANEYG010000041">
    <property type="protein sequence ID" value="KAJ8916570.1"/>
    <property type="molecule type" value="Genomic_DNA"/>
</dbReference>
<dbReference type="Proteomes" id="UP001159042">
    <property type="component" value="Unassembled WGS sequence"/>
</dbReference>
<protein>
    <recommendedName>
        <fullName evidence="1">FAS1 domain-containing protein</fullName>
    </recommendedName>
</protein>
<dbReference type="InterPro" id="IPR036378">
    <property type="entry name" value="FAS1_dom_sf"/>
</dbReference>
<dbReference type="SMART" id="SM00554">
    <property type="entry name" value="FAS1"/>
    <property type="match status" value="3"/>
</dbReference>
<proteinExistence type="predicted"/>
<dbReference type="InterPro" id="IPR000782">
    <property type="entry name" value="FAS1_domain"/>
</dbReference>
<name>A0AAV8VR79_9CUCU</name>
<dbReference type="AlphaFoldDB" id="A0AAV8VR79"/>
<dbReference type="GO" id="GO:0030198">
    <property type="term" value="P:extracellular matrix organization"/>
    <property type="evidence" value="ECO:0007669"/>
    <property type="project" value="TreeGrafter"/>
</dbReference>
<dbReference type="Gene3D" id="2.30.180.10">
    <property type="entry name" value="FAS1 domain"/>
    <property type="match status" value="3"/>
</dbReference>
<feature type="domain" description="FAS1" evidence="1">
    <location>
        <begin position="361"/>
        <end position="503"/>
    </location>
</feature>
<comment type="caution">
    <text evidence="2">The sequence shown here is derived from an EMBL/GenBank/DDBJ whole genome shotgun (WGS) entry which is preliminary data.</text>
</comment>
<dbReference type="SUPFAM" id="SSF82153">
    <property type="entry name" value="FAS1 domain"/>
    <property type="match status" value="3"/>
</dbReference>
<evidence type="ECO:0000313" key="3">
    <source>
        <dbReference type="Proteomes" id="UP001159042"/>
    </source>
</evidence>
<feature type="domain" description="FAS1" evidence="1">
    <location>
        <begin position="62"/>
        <end position="194"/>
    </location>
</feature>
<dbReference type="PANTHER" id="PTHR10900">
    <property type="entry name" value="PERIOSTIN-RELATED"/>
    <property type="match status" value="1"/>
</dbReference>
<keyword evidence="3" id="KW-1185">Reference proteome</keyword>
<dbReference type="GO" id="GO:0031012">
    <property type="term" value="C:extracellular matrix"/>
    <property type="evidence" value="ECO:0007669"/>
    <property type="project" value="TreeGrafter"/>
</dbReference>
<dbReference type="PANTHER" id="PTHR10900:SF124">
    <property type="entry name" value="FI05614P"/>
    <property type="match status" value="1"/>
</dbReference>
<dbReference type="InterPro" id="IPR050904">
    <property type="entry name" value="Adhesion/Biosynth-related"/>
</dbReference>
<dbReference type="Pfam" id="PF02469">
    <property type="entry name" value="Fasciclin"/>
    <property type="match status" value="3"/>
</dbReference>
<dbReference type="GO" id="GO:0005615">
    <property type="term" value="C:extracellular space"/>
    <property type="evidence" value="ECO:0007669"/>
    <property type="project" value="TreeGrafter"/>
</dbReference>
<evidence type="ECO:0000313" key="2">
    <source>
        <dbReference type="EMBL" id="KAJ8916570.1"/>
    </source>
</evidence>
<dbReference type="PROSITE" id="PS50213">
    <property type="entry name" value="FAS1"/>
    <property type="match status" value="3"/>
</dbReference>
<sequence length="534" mass="61266">MTLSLGVEDGVLQAYNQDFELQFAHKVAQMMRFSQADLDPCTFLYLLKDDYENLLYCYLFQAKKSGDKLQHEPDHSGFAALVRNNKVARLHLSYEPLTVFAPETSAFDAYSSDLYADLAYYHMSFEVRRLHQLRTANALITVNLDNPPLWITVVGDDVYVNNAKVLRHRSDYVAKTRDGDTGHQQVLHLIDQVLDPKIRSPEFAPSAYDFLTSSYKWDLDASKTVHKFYQRTQQNQLVSVYKAREPHTYFIPLDTGIDAQKYNAIDRSVALLHVVPNHVLFTRPADRNLVSITGDEATFTLSVQTDNEDKITVTVIVKEGAVEEHFHSEIVVANIPVTNGVVHLISQPLGVVAKTLKPFPYLPVLHKLTTDPDIDIFYKMGLVTGFNKLLDHDNASFTYFVPLDASWKRTKRLGLEPEENCYDILAKHLVVSHSPYTMQQLVTLSRLNNYTDIQLRSLEGTLRFTAFRIEGKYYLKWEKKYIEVVRPDYHCSNGMVHVINAPMVRFRKASEGRNGSEMVDSLYNYWKTVVELEF</sequence>